<dbReference type="PANTHER" id="PTHR27003">
    <property type="entry name" value="OS07G0166700 PROTEIN"/>
    <property type="match status" value="1"/>
</dbReference>
<dbReference type="InterPro" id="IPR000719">
    <property type="entry name" value="Prot_kinase_dom"/>
</dbReference>
<dbReference type="PROSITE" id="PS00108">
    <property type="entry name" value="PROTEIN_KINASE_ST"/>
    <property type="match status" value="1"/>
</dbReference>
<sequence>MMLSKCKHENLVSLLHFCVEGNERILVYEYASCGSLDRYLSDTTLSWTQRIKICIGDARGLNYLHDPKKTQQRVIHRDIKSSNIFLDEEWIAKVSDFGLSKVGPANQPQTYLVSNVAVTDDREVWSGDGMVRGAATKRDRWLNIDWCPYVRPLHYTDDPEVWRGDGTVGVQLLNRIDG</sequence>
<reference evidence="2" key="2">
    <citation type="submission" date="2022-01" db="EMBL/GenBank/DDBJ databases">
        <authorList>
            <person name="Yamashiro T."/>
            <person name="Shiraishi A."/>
            <person name="Satake H."/>
            <person name="Nakayama K."/>
        </authorList>
    </citation>
    <scope>NUCLEOTIDE SEQUENCE</scope>
</reference>
<dbReference type="InterPro" id="IPR045272">
    <property type="entry name" value="ANXUR1/2-like"/>
</dbReference>
<evidence type="ECO:0000313" key="2">
    <source>
        <dbReference type="EMBL" id="GJT29605.1"/>
    </source>
</evidence>
<dbReference type="SMART" id="SM00220">
    <property type="entry name" value="S_TKc"/>
    <property type="match status" value="1"/>
</dbReference>
<dbReference type="PANTHER" id="PTHR27003:SF380">
    <property type="entry name" value="MITOGEN-ACTIVATED PROTEIN (MAP) KINASE KINASE KINASE STE11, CRYPTOCOCCUS-RELATED"/>
    <property type="match status" value="1"/>
</dbReference>
<protein>
    <submittedName>
        <fullName evidence="2">Serine/threonine/dual specificity protein kinase, catalytic domain-containing protein</fullName>
    </submittedName>
</protein>
<keyword evidence="2" id="KW-0418">Kinase</keyword>
<proteinExistence type="predicted"/>
<comment type="caution">
    <text evidence="2">The sequence shown here is derived from an EMBL/GenBank/DDBJ whole genome shotgun (WGS) entry which is preliminary data.</text>
</comment>
<dbReference type="InterPro" id="IPR001245">
    <property type="entry name" value="Ser-Thr/Tyr_kinase_cat_dom"/>
</dbReference>
<keyword evidence="3" id="KW-1185">Reference proteome</keyword>
<evidence type="ECO:0000313" key="3">
    <source>
        <dbReference type="Proteomes" id="UP001151760"/>
    </source>
</evidence>
<accession>A0ABQ5CSI7</accession>
<dbReference type="GO" id="GO:0016301">
    <property type="term" value="F:kinase activity"/>
    <property type="evidence" value="ECO:0007669"/>
    <property type="project" value="UniProtKB-KW"/>
</dbReference>
<organism evidence="2 3">
    <name type="scientific">Tanacetum coccineum</name>
    <dbReference type="NCBI Taxonomy" id="301880"/>
    <lineage>
        <taxon>Eukaryota</taxon>
        <taxon>Viridiplantae</taxon>
        <taxon>Streptophyta</taxon>
        <taxon>Embryophyta</taxon>
        <taxon>Tracheophyta</taxon>
        <taxon>Spermatophyta</taxon>
        <taxon>Magnoliopsida</taxon>
        <taxon>eudicotyledons</taxon>
        <taxon>Gunneridae</taxon>
        <taxon>Pentapetalae</taxon>
        <taxon>asterids</taxon>
        <taxon>campanulids</taxon>
        <taxon>Asterales</taxon>
        <taxon>Asteraceae</taxon>
        <taxon>Asteroideae</taxon>
        <taxon>Anthemideae</taxon>
        <taxon>Anthemidinae</taxon>
        <taxon>Tanacetum</taxon>
    </lineage>
</organism>
<dbReference type="InterPro" id="IPR008271">
    <property type="entry name" value="Ser/Thr_kinase_AS"/>
</dbReference>
<dbReference type="PROSITE" id="PS50011">
    <property type="entry name" value="PROTEIN_KINASE_DOM"/>
    <property type="match status" value="1"/>
</dbReference>
<dbReference type="Pfam" id="PF07714">
    <property type="entry name" value="PK_Tyr_Ser-Thr"/>
    <property type="match status" value="1"/>
</dbReference>
<dbReference type="SUPFAM" id="SSF56112">
    <property type="entry name" value="Protein kinase-like (PK-like)"/>
    <property type="match status" value="1"/>
</dbReference>
<name>A0ABQ5CSI7_9ASTR</name>
<dbReference type="EMBL" id="BQNB010014556">
    <property type="protein sequence ID" value="GJT29605.1"/>
    <property type="molecule type" value="Genomic_DNA"/>
</dbReference>
<reference evidence="2" key="1">
    <citation type="journal article" date="2022" name="Int. J. Mol. Sci.">
        <title>Draft Genome of Tanacetum Coccineum: Genomic Comparison of Closely Related Tanacetum-Family Plants.</title>
        <authorList>
            <person name="Yamashiro T."/>
            <person name="Shiraishi A."/>
            <person name="Nakayama K."/>
            <person name="Satake H."/>
        </authorList>
    </citation>
    <scope>NUCLEOTIDE SEQUENCE</scope>
</reference>
<evidence type="ECO:0000259" key="1">
    <source>
        <dbReference type="PROSITE" id="PS50011"/>
    </source>
</evidence>
<dbReference type="InterPro" id="IPR011009">
    <property type="entry name" value="Kinase-like_dom_sf"/>
</dbReference>
<gene>
    <name evidence="2" type="ORF">Tco_0909880</name>
</gene>
<keyword evidence="2" id="KW-0808">Transferase</keyword>
<feature type="domain" description="Protein kinase" evidence="1">
    <location>
        <begin position="1"/>
        <end position="178"/>
    </location>
</feature>
<dbReference type="Proteomes" id="UP001151760">
    <property type="component" value="Unassembled WGS sequence"/>
</dbReference>
<dbReference type="Gene3D" id="1.10.510.10">
    <property type="entry name" value="Transferase(Phosphotransferase) domain 1"/>
    <property type="match status" value="1"/>
</dbReference>